<organism evidence="1 2">
    <name type="scientific">Psychrobacillus mangrovi</name>
    <dbReference type="NCBI Taxonomy" id="3117745"/>
    <lineage>
        <taxon>Bacteria</taxon>
        <taxon>Bacillati</taxon>
        <taxon>Bacillota</taxon>
        <taxon>Bacilli</taxon>
        <taxon>Bacillales</taxon>
        <taxon>Bacillaceae</taxon>
        <taxon>Psychrobacillus</taxon>
    </lineage>
</organism>
<dbReference type="Proteomes" id="UP001364890">
    <property type="component" value="Unassembled WGS sequence"/>
</dbReference>
<evidence type="ECO:0000313" key="2">
    <source>
        <dbReference type="Proteomes" id="UP001364890"/>
    </source>
</evidence>
<protein>
    <submittedName>
        <fullName evidence="1">Uncharacterized protein</fullName>
    </submittedName>
</protein>
<sequence>MEKIHRGNGFAIIEKDGEYQISWAQGPYNEPVFYPISKQNMDKAFKSDQDAHEVMIYAETGQWPLGVEEEAEINKAFVQKSPELLLKVPENQELFTKSELDELLPLAKQALQGSDD</sequence>
<evidence type="ECO:0000313" key="1">
    <source>
        <dbReference type="EMBL" id="MEI4771943.1"/>
    </source>
</evidence>
<comment type="caution">
    <text evidence="1">The sequence shown here is derived from an EMBL/GenBank/DDBJ whole genome shotgun (WGS) entry which is preliminary data.</text>
</comment>
<dbReference type="EMBL" id="JBAWSY010000034">
    <property type="protein sequence ID" value="MEI4771943.1"/>
    <property type="molecule type" value="Genomic_DNA"/>
</dbReference>
<gene>
    <name evidence="1" type="ORF">WAX74_20285</name>
</gene>
<dbReference type="RefSeq" id="WP_336499493.1">
    <property type="nucleotide sequence ID" value="NZ_JBAWSY010000034.1"/>
</dbReference>
<keyword evidence="2" id="KW-1185">Reference proteome</keyword>
<proteinExistence type="predicted"/>
<reference evidence="1 2" key="1">
    <citation type="submission" date="2024-01" db="EMBL/GenBank/DDBJ databases">
        <title>Seven novel Bacillus-like species.</title>
        <authorList>
            <person name="Liu G."/>
        </authorList>
    </citation>
    <scope>NUCLEOTIDE SEQUENCE [LARGE SCALE GENOMIC DNA]</scope>
    <source>
        <strain evidence="1 2">FJAT-51614</strain>
    </source>
</reference>
<accession>A0ABU8FAB1</accession>
<name>A0ABU8FAB1_9BACI</name>